<sequence>MRDILKNEDYFEDYLNRQNNRIEKYKELAMKVKNERPNDLGSIKRAYGYIESICIDKFNCLYSMGRPMEVLRDFYPEIIEAMKKGWSGKYRYIDLLWVLSIGIMLDVSKDYIIELEKLVEKEKLNDYLIDFLFSYKDENWEGNTTEFIFADPYKSIYRVVNAKNKEESVSVKELKEYLEGKWYKGHSDTGWYDSHENKNDIYNGYWSYESGAIVKILKLDDSSLKNTLYYPYDMVHYQGK</sequence>
<dbReference type="Pfam" id="PF08928">
    <property type="entry name" value="PoNi_N"/>
    <property type="match status" value="1"/>
</dbReference>
<dbReference type="KEGG" id="bcg:BCG9842_B2213"/>
<dbReference type="InterPro" id="IPR015025">
    <property type="entry name" value="PoNi_C"/>
</dbReference>
<evidence type="ECO:0000313" key="3">
    <source>
        <dbReference type="EMBL" id="ACK94104.1"/>
    </source>
</evidence>
<evidence type="ECO:0008006" key="5">
    <source>
        <dbReference type="Google" id="ProtNLM"/>
    </source>
</evidence>
<organism evidence="3 4">
    <name type="scientific">Bacillus cereus (strain G9842)</name>
    <dbReference type="NCBI Taxonomy" id="405531"/>
    <lineage>
        <taxon>Bacteria</taxon>
        <taxon>Bacillati</taxon>
        <taxon>Bacillota</taxon>
        <taxon>Bacilli</taxon>
        <taxon>Bacillales</taxon>
        <taxon>Bacillaceae</taxon>
        <taxon>Bacillus</taxon>
        <taxon>Bacillus cereus group</taxon>
    </lineage>
</organism>
<evidence type="ECO:0000259" key="2">
    <source>
        <dbReference type="Pfam" id="PF08929"/>
    </source>
</evidence>
<feature type="domain" description="PoNi C-terminal" evidence="2">
    <location>
        <begin position="125"/>
        <end position="234"/>
    </location>
</feature>
<protein>
    <recommendedName>
        <fullName evidence="5">DUF1911 domain-containing protein</fullName>
    </recommendedName>
</protein>
<evidence type="ECO:0000313" key="4">
    <source>
        <dbReference type="Proteomes" id="UP000006744"/>
    </source>
</evidence>
<reference evidence="3 4" key="1">
    <citation type="submission" date="2008-10" db="EMBL/GenBank/DDBJ databases">
        <title>Genome sequence of Bacillus cereus G9842.</title>
        <authorList>
            <person name="Dodson R.J."/>
            <person name="Durkin A.S."/>
            <person name="Rosovitz M.J."/>
            <person name="Rasko D.A."/>
            <person name="Hoffmaster A."/>
            <person name="Ravel J."/>
            <person name="Sutton G."/>
        </authorList>
    </citation>
    <scope>NUCLEOTIDE SEQUENCE [LARGE SCALE GENOMIC DNA]</scope>
    <source>
        <strain evidence="3 4">G9842</strain>
    </source>
</reference>
<dbReference type="InterPro" id="IPR028983">
    <property type="entry name" value="PA2201-like_C"/>
</dbReference>
<dbReference type="Proteomes" id="UP000006744">
    <property type="component" value="Chromosome"/>
</dbReference>
<dbReference type="EMBL" id="CP001186">
    <property type="protein sequence ID" value="ACK94104.1"/>
    <property type="molecule type" value="Genomic_DNA"/>
</dbReference>
<gene>
    <name evidence="3" type="ordered locus">BCG9842_B2213</name>
</gene>
<name>B7ILP0_BACC2</name>
<dbReference type="Gene3D" id="1.10.3920.10">
    <property type="entry name" value="PA2201 C-terminal domain-like"/>
    <property type="match status" value="1"/>
</dbReference>
<dbReference type="RefSeq" id="WP_001204728.1">
    <property type="nucleotide sequence ID" value="NC_011772.1"/>
</dbReference>
<evidence type="ECO:0000259" key="1">
    <source>
        <dbReference type="Pfam" id="PF08928"/>
    </source>
</evidence>
<proteinExistence type="predicted"/>
<dbReference type="Pfam" id="PF08929">
    <property type="entry name" value="PoNi_C"/>
    <property type="match status" value="1"/>
</dbReference>
<dbReference type="SUPFAM" id="SSF140731">
    <property type="entry name" value="PA2201 C-terminal domain-like"/>
    <property type="match status" value="1"/>
</dbReference>
<accession>B7ILP0</accession>
<dbReference type="HOGENOM" id="CLU_071487_2_0_9"/>
<dbReference type="AlphaFoldDB" id="B7ILP0"/>
<dbReference type="InterPro" id="IPR015024">
    <property type="entry name" value="PoNi_N"/>
</dbReference>
<feature type="domain" description="PoNi N-terminal" evidence="1">
    <location>
        <begin position="2"/>
        <end position="112"/>
    </location>
</feature>